<dbReference type="Proteomes" id="UP000887159">
    <property type="component" value="Unassembled WGS sequence"/>
</dbReference>
<dbReference type="AlphaFoldDB" id="A0A8X6W2X9"/>
<proteinExistence type="predicted"/>
<name>A0A8X6W2X9_TRICX</name>
<evidence type="ECO:0000256" key="1">
    <source>
        <dbReference type="SAM" id="MobiDB-lite"/>
    </source>
</evidence>
<reference evidence="2" key="1">
    <citation type="submission" date="2020-08" db="EMBL/GenBank/DDBJ databases">
        <title>Multicomponent nature underlies the extraordinary mechanical properties of spider dragline silk.</title>
        <authorList>
            <person name="Kono N."/>
            <person name="Nakamura H."/>
            <person name="Mori M."/>
            <person name="Yoshida Y."/>
            <person name="Ohtoshi R."/>
            <person name="Malay A.D."/>
            <person name="Moran D.A.P."/>
            <person name="Tomita M."/>
            <person name="Numata K."/>
            <person name="Arakawa K."/>
        </authorList>
    </citation>
    <scope>NUCLEOTIDE SEQUENCE</scope>
</reference>
<gene>
    <name evidence="2" type="ORF">TNCV_2066911</name>
</gene>
<accession>A0A8X6W2X9</accession>
<evidence type="ECO:0000313" key="2">
    <source>
        <dbReference type="EMBL" id="GFY27070.1"/>
    </source>
</evidence>
<sequence length="109" mass="12633">MLVFEKGVRWGRGTHERIWKAQDGMLMVLAVDGEMKEETRKTRRGGKKKRERKQEENLSIHCLEELKSAMMGFLKEWGLDLTIAFASTSVTVVQIWPWSLASLDKESKH</sequence>
<feature type="compositionally biased region" description="Basic residues" evidence="1">
    <location>
        <begin position="41"/>
        <end position="51"/>
    </location>
</feature>
<dbReference type="EMBL" id="BMAU01021379">
    <property type="protein sequence ID" value="GFY27070.1"/>
    <property type="molecule type" value="Genomic_DNA"/>
</dbReference>
<feature type="region of interest" description="Disordered" evidence="1">
    <location>
        <begin position="35"/>
        <end position="55"/>
    </location>
</feature>
<protein>
    <submittedName>
        <fullName evidence="2">Uncharacterized protein</fullName>
    </submittedName>
</protein>
<keyword evidence="3" id="KW-1185">Reference proteome</keyword>
<organism evidence="2 3">
    <name type="scientific">Trichonephila clavipes</name>
    <name type="common">Golden silk orbweaver</name>
    <name type="synonym">Nephila clavipes</name>
    <dbReference type="NCBI Taxonomy" id="2585209"/>
    <lineage>
        <taxon>Eukaryota</taxon>
        <taxon>Metazoa</taxon>
        <taxon>Ecdysozoa</taxon>
        <taxon>Arthropoda</taxon>
        <taxon>Chelicerata</taxon>
        <taxon>Arachnida</taxon>
        <taxon>Araneae</taxon>
        <taxon>Araneomorphae</taxon>
        <taxon>Entelegynae</taxon>
        <taxon>Araneoidea</taxon>
        <taxon>Nephilidae</taxon>
        <taxon>Trichonephila</taxon>
    </lineage>
</organism>
<comment type="caution">
    <text evidence="2">The sequence shown here is derived from an EMBL/GenBank/DDBJ whole genome shotgun (WGS) entry which is preliminary data.</text>
</comment>
<evidence type="ECO:0000313" key="3">
    <source>
        <dbReference type="Proteomes" id="UP000887159"/>
    </source>
</evidence>